<sequence>MKDYQARKKECFNRSKDIFVKKDKVLKANNNYYFLKNVRLN</sequence>
<evidence type="ECO:0000313" key="1">
    <source>
        <dbReference type="EMBL" id="DAA05316.1"/>
    </source>
</evidence>
<name>Q6IEG8_LISMO</name>
<dbReference type="EMBL" id="BK005173">
    <property type="protein sequence ID" value="DAA05316.1"/>
    <property type="molecule type" value="Genomic_DNA"/>
</dbReference>
<dbReference type="AlphaFoldDB" id="Q6IEG8"/>
<protein>
    <submittedName>
        <fullName evidence="1">Uncharacterized protein</fullName>
    </submittedName>
</protein>
<reference evidence="1" key="1">
    <citation type="journal article" date="2004" name="Nucleic Acids Res.">
        <title>Whole genome comparisons of serotype 4b and 1/2a strains of the food-borne pathogen Listeria monocytogenes reveal new insights into the core genome components of this species.</title>
        <authorList>
            <person name="Nelson K.E."/>
            <person name="Fouts D.E."/>
            <person name="Mongodin E.F."/>
            <person name="Ravel J."/>
            <person name="DeBoy R.T."/>
            <person name="Kolonay J.F."/>
            <person name="Rasko D.A."/>
            <person name="Angiuoli S.V."/>
            <person name="Gill S.R."/>
            <person name="Paulsen I.T."/>
            <person name="Peterson J."/>
            <person name="White O."/>
            <person name="Nelson W.C."/>
            <person name="Nierman W."/>
            <person name="Beanan M.J."/>
            <person name="Brinkac L.M."/>
            <person name="Daugherty S.C."/>
            <person name="Dodson R.J."/>
            <person name="Durkin A.S."/>
            <person name="Madupu R."/>
            <person name="Haft D.H."/>
            <person name="Selengut J."/>
            <person name="Van Aken S."/>
            <person name="Khouri H."/>
            <person name="Fedorova N."/>
            <person name="Forberger H."/>
            <person name="Tran B."/>
            <person name="Kathariou S."/>
            <person name="Wonderling L.D."/>
            <person name="Uhlich G.A."/>
            <person name="Bayles D.O."/>
            <person name="Luchansky J.B."/>
            <person name="Fraser C.M."/>
        </authorList>
    </citation>
    <scope>NUCLEOTIDE SEQUENCE</scope>
    <source>
        <strain evidence="1">EGD-e</strain>
    </source>
</reference>
<gene>
    <name evidence="1" type="ORF">NT01LM1136</name>
</gene>
<proteinExistence type="predicted"/>
<accession>Q6IEG8</accession>
<organism evidence="1">
    <name type="scientific">Listeria monocytogenes serovar 1/2a (strain ATCC BAA-679 / EGD-e)</name>
    <dbReference type="NCBI Taxonomy" id="169963"/>
    <lineage>
        <taxon>Bacteria</taxon>
        <taxon>Bacillati</taxon>
        <taxon>Bacillota</taxon>
        <taxon>Bacilli</taxon>
        <taxon>Bacillales</taxon>
        <taxon>Listeriaceae</taxon>
        <taxon>Listeria</taxon>
    </lineage>
</organism>